<accession>A0A5E5BLE0</accession>
<protein>
    <submittedName>
        <fullName evidence="1">Uncharacterized protein</fullName>
    </submittedName>
</protein>
<reference evidence="1 2" key="1">
    <citation type="submission" date="2019-08" db="EMBL/GenBank/DDBJ databases">
        <authorList>
            <person name="Peeters C."/>
        </authorList>
    </citation>
    <scope>NUCLEOTIDE SEQUENCE [LARGE SCALE GENOMIC DNA]</scope>
    <source>
        <strain evidence="1 2">LMG 31121</strain>
    </source>
</reference>
<sequence length="125" mass="13855">MSDMHTPGPWVIQFSDIDGRAIRIASPGHYVIAEFIRPANDRVRDQLIADAYLFAAAPELLDEVESLYAELADFHNEWPGRSTSAGQAKLVRLRDLISKATGRDSQEVQDDFTNRSIIAKARGAA</sequence>
<dbReference type="Proteomes" id="UP000335538">
    <property type="component" value="Unassembled WGS sequence"/>
</dbReference>
<dbReference type="RefSeq" id="WP_150811255.1">
    <property type="nucleotide sequence ID" value="NZ_CABPSR010000024.1"/>
</dbReference>
<name>A0A5E5BLE0_9BURK</name>
<evidence type="ECO:0000313" key="1">
    <source>
        <dbReference type="EMBL" id="VVE85160.1"/>
    </source>
</evidence>
<organism evidence="1 2">
    <name type="scientific">Pandoraea sputorum</name>
    <dbReference type="NCBI Taxonomy" id="93222"/>
    <lineage>
        <taxon>Bacteria</taxon>
        <taxon>Pseudomonadati</taxon>
        <taxon>Pseudomonadota</taxon>
        <taxon>Betaproteobacteria</taxon>
        <taxon>Burkholderiales</taxon>
        <taxon>Burkholderiaceae</taxon>
        <taxon>Pandoraea</taxon>
    </lineage>
</organism>
<dbReference type="EMBL" id="CABPSR010000024">
    <property type="protein sequence ID" value="VVE85160.1"/>
    <property type="molecule type" value="Genomic_DNA"/>
</dbReference>
<proteinExistence type="predicted"/>
<dbReference type="AlphaFoldDB" id="A0A5E5BLE0"/>
<gene>
    <name evidence="1" type="ORF">PSP31121_05109</name>
</gene>
<evidence type="ECO:0000313" key="2">
    <source>
        <dbReference type="Proteomes" id="UP000335538"/>
    </source>
</evidence>